<name>A0AAW1QG47_9CHLO</name>
<protein>
    <submittedName>
        <fullName evidence="2">Uncharacterized protein</fullName>
    </submittedName>
</protein>
<gene>
    <name evidence="2" type="ORF">WJX72_007751</name>
</gene>
<proteinExistence type="predicted"/>
<sequence>MAWKRKKEDSPPHTTESEPEVSGSGQESQPEELQVQQTDVIPQVGVRPAVFEFGGPVKVGDLHMLGNCTASDPDEIQACVWRVEKVPDAHESKPRAKYHIEF</sequence>
<dbReference type="Proteomes" id="UP001489004">
    <property type="component" value="Unassembled WGS sequence"/>
</dbReference>
<evidence type="ECO:0000256" key="1">
    <source>
        <dbReference type="SAM" id="MobiDB-lite"/>
    </source>
</evidence>
<evidence type="ECO:0000313" key="3">
    <source>
        <dbReference type="Proteomes" id="UP001489004"/>
    </source>
</evidence>
<evidence type="ECO:0000313" key="2">
    <source>
        <dbReference type="EMBL" id="KAK9820235.1"/>
    </source>
</evidence>
<dbReference type="AlphaFoldDB" id="A0AAW1QG47"/>
<accession>A0AAW1QG47</accession>
<dbReference type="EMBL" id="JALJOR010000003">
    <property type="protein sequence ID" value="KAK9820235.1"/>
    <property type="molecule type" value="Genomic_DNA"/>
</dbReference>
<reference evidence="2 3" key="1">
    <citation type="journal article" date="2024" name="Nat. Commun.">
        <title>Phylogenomics reveals the evolutionary origins of lichenization in chlorophyte algae.</title>
        <authorList>
            <person name="Puginier C."/>
            <person name="Libourel C."/>
            <person name="Otte J."/>
            <person name="Skaloud P."/>
            <person name="Haon M."/>
            <person name="Grisel S."/>
            <person name="Petersen M."/>
            <person name="Berrin J.G."/>
            <person name="Delaux P.M."/>
            <person name="Dal Grande F."/>
            <person name="Keller J."/>
        </authorList>
    </citation>
    <scope>NUCLEOTIDE SEQUENCE [LARGE SCALE GENOMIC DNA]</scope>
    <source>
        <strain evidence="2 3">SAG 2043</strain>
    </source>
</reference>
<organism evidence="2 3">
    <name type="scientific">[Myrmecia] bisecta</name>
    <dbReference type="NCBI Taxonomy" id="41462"/>
    <lineage>
        <taxon>Eukaryota</taxon>
        <taxon>Viridiplantae</taxon>
        <taxon>Chlorophyta</taxon>
        <taxon>core chlorophytes</taxon>
        <taxon>Trebouxiophyceae</taxon>
        <taxon>Trebouxiales</taxon>
        <taxon>Trebouxiaceae</taxon>
        <taxon>Myrmecia</taxon>
    </lineage>
</organism>
<keyword evidence="3" id="KW-1185">Reference proteome</keyword>
<comment type="caution">
    <text evidence="2">The sequence shown here is derived from an EMBL/GenBank/DDBJ whole genome shotgun (WGS) entry which is preliminary data.</text>
</comment>
<feature type="region of interest" description="Disordered" evidence="1">
    <location>
        <begin position="1"/>
        <end position="39"/>
    </location>
</feature>
<feature type="compositionally biased region" description="Basic and acidic residues" evidence="1">
    <location>
        <begin position="1"/>
        <end position="11"/>
    </location>
</feature>